<feature type="domain" description="Sialate O-acetylesterase" evidence="2">
    <location>
        <begin position="106"/>
        <end position="247"/>
    </location>
</feature>
<comment type="caution">
    <text evidence="3">The sequence shown here is derived from an EMBL/GenBank/DDBJ whole genome shotgun (WGS) entry which is preliminary data.</text>
</comment>
<evidence type="ECO:0000259" key="2">
    <source>
        <dbReference type="Pfam" id="PF03629"/>
    </source>
</evidence>
<evidence type="ECO:0000256" key="1">
    <source>
        <dbReference type="ARBA" id="ARBA00022801"/>
    </source>
</evidence>
<dbReference type="Proteomes" id="UP000443153">
    <property type="component" value="Unassembled WGS sequence"/>
</dbReference>
<proteinExistence type="predicted"/>
<reference evidence="3 4" key="1">
    <citation type="submission" date="2019-11" db="EMBL/GenBank/DDBJ databases">
        <title>Maribacter lutea sp. nov., a marine bacterium isolated from intertidal sand.</title>
        <authorList>
            <person name="Liu A."/>
        </authorList>
    </citation>
    <scope>NUCLEOTIDE SEQUENCE [LARGE SCALE GENOMIC DNA]</scope>
    <source>
        <strain evidence="3 4">RZ05</strain>
    </source>
</reference>
<evidence type="ECO:0000313" key="4">
    <source>
        <dbReference type="Proteomes" id="UP000443153"/>
    </source>
</evidence>
<dbReference type="SUPFAM" id="SSF52266">
    <property type="entry name" value="SGNH hydrolase"/>
    <property type="match status" value="1"/>
</dbReference>
<dbReference type="AlphaFoldDB" id="A0A6I2MR33"/>
<feature type="domain" description="Sialate O-acetylesterase" evidence="2">
    <location>
        <begin position="284"/>
        <end position="404"/>
    </location>
</feature>
<dbReference type="Pfam" id="PF03629">
    <property type="entry name" value="SASA"/>
    <property type="match status" value="2"/>
</dbReference>
<dbReference type="RefSeq" id="WP_154367984.1">
    <property type="nucleotide sequence ID" value="NZ_WKJH01000024.1"/>
</dbReference>
<accession>A0A6I2MR33</accession>
<dbReference type="Gene3D" id="2.60.40.10">
    <property type="entry name" value="Immunoglobulins"/>
    <property type="match status" value="1"/>
</dbReference>
<dbReference type="PANTHER" id="PTHR22901:SF0">
    <property type="entry name" value="SIALATE O-ACETYLESTERASE"/>
    <property type="match status" value="1"/>
</dbReference>
<dbReference type="EMBL" id="WKJH01000024">
    <property type="protein sequence ID" value="MRX65282.1"/>
    <property type="molecule type" value="Genomic_DNA"/>
</dbReference>
<dbReference type="InterPro" id="IPR039329">
    <property type="entry name" value="SIAE"/>
</dbReference>
<keyword evidence="4" id="KW-1185">Reference proteome</keyword>
<organism evidence="3 4">
    <name type="scientific">Maribacter luteus</name>
    <dbReference type="NCBI Taxonomy" id="2594478"/>
    <lineage>
        <taxon>Bacteria</taxon>
        <taxon>Pseudomonadati</taxon>
        <taxon>Bacteroidota</taxon>
        <taxon>Flavobacteriia</taxon>
        <taxon>Flavobacteriales</taxon>
        <taxon>Flavobacteriaceae</taxon>
        <taxon>Maribacter</taxon>
    </lineage>
</organism>
<keyword evidence="1" id="KW-0378">Hydrolase</keyword>
<gene>
    <name evidence="3" type="ORF">GJ691_14075</name>
</gene>
<dbReference type="Gene3D" id="3.40.50.1110">
    <property type="entry name" value="SGNH hydrolase"/>
    <property type="match status" value="1"/>
</dbReference>
<name>A0A6I2MR33_9FLAO</name>
<dbReference type="InterPro" id="IPR013783">
    <property type="entry name" value="Ig-like_fold"/>
</dbReference>
<dbReference type="InterPro" id="IPR036514">
    <property type="entry name" value="SGNH_hydro_sf"/>
</dbReference>
<evidence type="ECO:0000313" key="3">
    <source>
        <dbReference type="EMBL" id="MRX65282.1"/>
    </source>
</evidence>
<dbReference type="PANTHER" id="PTHR22901">
    <property type="entry name" value="SIALATE O-ACETYLESTERASE"/>
    <property type="match status" value="1"/>
</dbReference>
<protein>
    <submittedName>
        <fullName evidence="3">9-O-acetylesterase</fullName>
    </submittedName>
</protein>
<dbReference type="GO" id="GO:0005975">
    <property type="term" value="P:carbohydrate metabolic process"/>
    <property type="evidence" value="ECO:0007669"/>
    <property type="project" value="TreeGrafter"/>
</dbReference>
<dbReference type="GO" id="GO:0001681">
    <property type="term" value="F:sialate O-acetylesterase activity"/>
    <property type="evidence" value="ECO:0007669"/>
    <property type="project" value="InterPro"/>
</dbReference>
<sequence length="530" mass="60032">MLGLFFRILCVGLIFSPQFLLADVSVNAIFSDHMVIQRETEVPIWGWADAGEQVEVVGSWGNKATVVTGKDGKWRVDLQTPRAGGPHKITISGNNRIEINDVLSGEVWLCTGQSNMDFELSKFVKDAREPQYQPLVEYIRNEVATANDDHIRHIEVLQTTSLFKPQTNFEGHWISANPEQIGKITATGYFFAKELRKALDVPIGLVECSWGGTRIQPWISEKVYLADENLKAYYEATMSELKSAIKKVDADNFRDTLYEVKYEKWIAKGRPGSKPNSKHPLNNMQNPTTLYNGMVNPIIPYKVKGVLWYQGESNSHFFEERYEAYFTTLIKSWREAWGQGTMPFYWMQLAAYKVPDRRSDLGWAMVNDHLRRTLKLPKTGMAVLYDLGEAKDVHPHNKMDAGKRLALWALKNDYGMNVPVISGPLYNSYKVIGDKIQIEFKEVGSGLIVGEKQLLNATVAVDKPLKWFEVKGVDGVWKPAEAHIISKNKIEVSHPEITDPTHVRYAWSSNPEGANLYNKEGLPAAVFTTE</sequence>
<dbReference type="OrthoDB" id="9816001at2"/>
<dbReference type="InterPro" id="IPR005181">
    <property type="entry name" value="SASA"/>
</dbReference>